<gene>
    <name evidence="2" type="ORF">ACEU3E_27950</name>
</gene>
<dbReference type="InterPro" id="IPR002575">
    <property type="entry name" value="Aminoglycoside_PTrfase"/>
</dbReference>
<proteinExistence type="predicted"/>
<dbReference type="Gene3D" id="3.90.1200.10">
    <property type="match status" value="1"/>
</dbReference>
<sequence>MAHRTLKTRYRLLARRYGLQIKRIIPCHSLYKRNAAYRTITDRGDFLLKPFCRSLLLGRRTPKQQIERISSHIRTLKESGYPHLPKWLTTSSGRYWTSYRGQPYYLTEWIKGRGLQNDVQDYDNLGKALAGLHNVTPNSRLPMSCFTLQEAAVLKRQDALFRRQLVRFKRRGRWFRMHGAECIALADEAWRIMETPEVQRLLLMEHEHPALIHGDVTFPNVIIRPDRLFLIDWDRVRMGSIYQEVARTLLNTTLFEPRLMEALLRGYEQFKPLRPEERLLISALFRLPREAWSSAKRIALGRSRNVSRLVTRTWGRRLNAVVWMEGWAGAASPEGTGINEEGEPSAM</sequence>
<keyword evidence="3" id="KW-1185">Reference proteome</keyword>
<feature type="domain" description="Aminoglycoside phosphotransferase" evidence="1">
    <location>
        <begin position="34"/>
        <end position="277"/>
    </location>
</feature>
<name>A0ABV4V932_9BACL</name>
<dbReference type="PANTHER" id="PTHR39179">
    <property type="entry name" value="SPORE COAT PROTEIN I"/>
    <property type="match status" value="1"/>
</dbReference>
<dbReference type="Proteomes" id="UP001575622">
    <property type="component" value="Unassembled WGS sequence"/>
</dbReference>
<dbReference type="InterPro" id="IPR047175">
    <property type="entry name" value="CotS-like"/>
</dbReference>
<evidence type="ECO:0000259" key="1">
    <source>
        <dbReference type="Pfam" id="PF01636"/>
    </source>
</evidence>
<evidence type="ECO:0000313" key="3">
    <source>
        <dbReference type="Proteomes" id="UP001575622"/>
    </source>
</evidence>
<accession>A0ABV4V932</accession>
<dbReference type="EMBL" id="JBHDLN010000018">
    <property type="protein sequence ID" value="MFB0846031.1"/>
    <property type="molecule type" value="Genomic_DNA"/>
</dbReference>
<dbReference type="SUPFAM" id="SSF56112">
    <property type="entry name" value="Protein kinase-like (PK-like)"/>
    <property type="match status" value="1"/>
</dbReference>
<comment type="caution">
    <text evidence="2">The sequence shown here is derived from an EMBL/GenBank/DDBJ whole genome shotgun (WGS) entry which is preliminary data.</text>
</comment>
<evidence type="ECO:0000313" key="2">
    <source>
        <dbReference type="EMBL" id="MFB0846031.1"/>
    </source>
</evidence>
<protein>
    <submittedName>
        <fullName evidence="2">Phosphotransferase</fullName>
    </submittedName>
</protein>
<dbReference type="RefSeq" id="WP_373956037.1">
    <property type="nucleotide sequence ID" value="NZ_JBHDLN010000018.1"/>
</dbReference>
<reference evidence="2 3" key="1">
    <citation type="submission" date="2024-09" db="EMBL/GenBank/DDBJ databases">
        <authorList>
            <person name="Makale K.P.P."/>
            <person name="Makhzoum A."/>
            <person name="Rantong G."/>
            <person name="Rahube T.O."/>
        </authorList>
    </citation>
    <scope>NUCLEOTIDE SEQUENCE [LARGE SCALE GENOMIC DNA]</scope>
    <source>
        <strain evidence="2 3">KM_D13</strain>
    </source>
</reference>
<organism evidence="2 3">
    <name type="scientific">Paenibacillus oleatilyticus</name>
    <dbReference type="NCBI Taxonomy" id="2594886"/>
    <lineage>
        <taxon>Bacteria</taxon>
        <taxon>Bacillati</taxon>
        <taxon>Bacillota</taxon>
        <taxon>Bacilli</taxon>
        <taxon>Bacillales</taxon>
        <taxon>Paenibacillaceae</taxon>
        <taxon>Paenibacillus</taxon>
    </lineage>
</organism>
<dbReference type="Pfam" id="PF01636">
    <property type="entry name" value="APH"/>
    <property type="match status" value="1"/>
</dbReference>
<dbReference type="PANTHER" id="PTHR39179:SF1">
    <property type="entry name" value="SPORE COAT PROTEIN I"/>
    <property type="match status" value="1"/>
</dbReference>
<dbReference type="Gene3D" id="3.30.200.20">
    <property type="entry name" value="Phosphorylase Kinase, domain 1"/>
    <property type="match status" value="1"/>
</dbReference>
<dbReference type="InterPro" id="IPR011009">
    <property type="entry name" value="Kinase-like_dom_sf"/>
</dbReference>